<name>A0A2S6IS21_9FLAO</name>
<sequence length="258" mass="29231">MKYITIVLLVLLTASCVGGGDLYYDTLEKGQEIPSENGQLDHSKWDAILKEYVNSEGFVDYVGLKEEQAELKEYLSYLNENVPQKSWSINEQFAYYINLYNANTVDLILMNDLPASIKDIDGPLGQVWLKKFAQVGDKEYSLAAIEKNVLQKMGDARIHFAINCASFSCPKLQNTAFTAANVDALMDKSAKEFVNSEKNDLSDPQNPKLSSIFDFYPEDFTQNGMTLAQFINQYADSQIAEKDSYSYKDYDWSLNSQK</sequence>
<gene>
    <name evidence="2" type="ORF">LY01_00874</name>
</gene>
<dbReference type="RefSeq" id="WP_104514563.1">
    <property type="nucleotide sequence ID" value="NZ_MQVW01000027.1"/>
</dbReference>
<keyword evidence="3" id="KW-1185">Reference proteome</keyword>
<reference evidence="2 3" key="1">
    <citation type="submission" date="2018-02" db="EMBL/GenBank/DDBJ databases">
        <title>Genomic Encyclopedia of Archaeal and Bacterial Type Strains, Phase II (KMG-II): from individual species to whole genera.</title>
        <authorList>
            <person name="Goeker M."/>
        </authorList>
    </citation>
    <scope>NUCLEOTIDE SEQUENCE [LARGE SCALE GENOMIC DNA]</scope>
    <source>
        <strain evidence="2 3">DSM 16809</strain>
    </source>
</reference>
<protein>
    <submittedName>
        <fullName evidence="2">Uncharacterized protein DUF547</fullName>
    </submittedName>
</protein>
<evidence type="ECO:0000313" key="3">
    <source>
        <dbReference type="Proteomes" id="UP000239002"/>
    </source>
</evidence>
<dbReference type="PANTHER" id="PTHR46361">
    <property type="entry name" value="ELECTRON CARRIER/ PROTEIN DISULFIDE OXIDOREDUCTASE"/>
    <property type="match status" value="1"/>
</dbReference>
<organism evidence="2 3">
    <name type="scientific">Nonlabens xylanidelens</name>
    <dbReference type="NCBI Taxonomy" id="191564"/>
    <lineage>
        <taxon>Bacteria</taxon>
        <taxon>Pseudomonadati</taxon>
        <taxon>Bacteroidota</taxon>
        <taxon>Flavobacteriia</taxon>
        <taxon>Flavobacteriales</taxon>
        <taxon>Flavobacteriaceae</taxon>
        <taxon>Nonlabens</taxon>
    </lineage>
</organism>
<feature type="domain" description="DUF547" evidence="1">
    <location>
        <begin position="85"/>
        <end position="194"/>
    </location>
</feature>
<evidence type="ECO:0000313" key="2">
    <source>
        <dbReference type="EMBL" id="PPK97047.1"/>
    </source>
</evidence>
<dbReference type="Pfam" id="PF04784">
    <property type="entry name" value="DUF547"/>
    <property type="match status" value="1"/>
</dbReference>
<dbReference type="InterPro" id="IPR006869">
    <property type="entry name" value="DUF547"/>
</dbReference>
<dbReference type="PANTHER" id="PTHR46361:SF3">
    <property type="entry name" value="ELECTRON CARRIER_ PROTEIN DISULFIDE OXIDOREDUCTASE"/>
    <property type="match status" value="1"/>
</dbReference>
<proteinExistence type="predicted"/>
<dbReference type="Proteomes" id="UP000239002">
    <property type="component" value="Unassembled WGS sequence"/>
</dbReference>
<evidence type="ECO:0000259" key="1">
    <source>
        <dbReference type="Pfam" id="PF04784"/>
    </source>
</evidence>
<accession>A0A2S6IS21</accession>
<dbReference type="EMBL" id="PTJE01000001">
    <property type="protein sequence ID" value="PPK97047.1"/>
    <property type="molecule type" value="Genomic_DNA"/>
</dbReference>
<dbReference type="AlphaFoldDB" id="A0A2S6IS21"/>
<comment type="caution">
    <text evidence="2">The sequence shown here is derived from an EMBL/GenBank/DDBJ whole genome shotgun (WGS) entry which is preliminary data.</text>
</comment>
<dbReference type="PROSITE" id="PS51257">
    <property type="entry name" value="PROKAR_LIPOPROTEIN"/>
    <property type="match status" value="1"/>
</dbReference>
<dbReference type="OrthoDB" id="526867at2"/>